<dbReference type="PaxDb" id="4097-A0A1S3Y291"/>
<accession>A0A1S3Y291</accession>
<dbReference type="SMR" id="A0A1S3Y291"/>
<protein>
    <submittedName>
        <fullName evidence="1">F-box/LRR-repeat protein 20-like</fullName>
    </submittedName>
</protein>
<dbReference type="PANTHER" id="PTHR13382">
    <property type="entry name" value="MITOCHONDRIAL ATP SYNTHASE COUPLING FACTOR B"/>
    <property type="match status" value="1"/>
</dbReference>
<dbReference type="InterPro" id="IPR006553">
    <property type="entry name" value="Leu-rich_rpt_Cys-con_subtyp"/>
</dbReference>
<dbReference type="RefSeq" id="XP_016446254.1">
    <property type="nucleotide sequence ID" value="XM_016590768.1"/>
</dbReference>
<dbReference type="AlphaFoldDB" id="A0A1S3Y291"/>
<dbReference type="InterPro" id="IPR032675">
    <property type="entry name" value="LRR_dom_sf"/>
</dbReference>
<dbReference type="Gene3D" id="3.80.10.10">
    <property type="entry name" value="Ribonuclease Inhibitor"/>
    <property type="match status" value="2"/>
</dbReference>
<gene>
    <name evidence="1" type="primary">LOC107771412</name>
</gene>
<dbReference type="OrthoDB" id="6066220at2759"/>
<dbReference type="KEGG" id="nta:107771412"/>
<sequence>MDDDALTKVALTCPNMEILDVSSCLSLTEAGIASILEVCNQIRNLQFEKCPLIKHIGEGSELPNVEVVSAVGSVINDEGLAVIGSRCSRLLKLNLDFCERVTTDGIQAMVKTCRSLRGIQLKKCLQVSINSLNSLLLSRGVKWTS</sequence>
<proteinExistence type="predicted"/>
<name>A0A1S3Y291_TOBAC</name>
<dbReference type="PANTHER" id="PTHR13382:SF65">
    <property type="entry name" value="LEUCINE RICH REPEAT PROTEINS"/>
    <property type="match status" value="1"/>
</dbReference>
<dbReference type="OMA" id="SISCCIN"/>
<dbReference type="SUPFAM" id="SSF52047">
    <property type="entry name" value="RNI-like"/>
    <property type="match status" value="1"/>
</dbReference>
<dbReference type="SMART" id="SM00367">
    <property type="entry name" value="LRR_CC"/>
    <property type="match status" value="3"/>
</dbReference>
<evidence type="ECO:0000313" key="1">
    <source>
        <dbReference type="RefSeq" id="XP_016446254.1"/>
    </source>
</evidence>
<reference evidence="1" key="1">
    <citation type="submission" date="2025-08" db="UniProtKB">
        <authorList>
            <consortium name="RefSeq"/>
        </authorList>
    </citation>
    <scope>IDENTIFICATION</scope>
</reference>
<organism evidence="1">
    <name type="scientific">Nicotiana tabacum</name>
    <name type="common">Common tobacco</name>
    <dbReference type="NCBI Taxonomy" id="4097"/>
    <lineage>
        <taxon>Eukaryota</taxon>
        <taxon>Viridiplantae</taxon>
        <taxon>Streptophyta</taxon>
        <taxon>Embryophyta</taxon>
        <taxon>Tracheophyta</taxon>
        <taxon>Spermatophyta</taxon>
        <taxon>Magnoliopsida</taxon>
        <taxon>eudicotyledons</taxon>
        <taxon>Gunneridae</taxon>
        <taxon>Pentapetalae</taxon>
        <taxon>asterids</taxon>
        <taxon>lamiids</taxon>
        <taxon>Solanales</taxon>
        <taxon>Solanaceae</taxon>
        <taxon>Nicotianoideae</taxon>
        <taxon>Nicotianeae</taxon>
        <taxon>Nicotiana</taxon>
    </lineage>
</organism>
<dbReference type="InterPro" id="IPR050648">
    <property type="entry name" value="F-box_LRR-repeat"/>
</dbReference>